<organism evidence="1 2">
    <name type="scientific">Clostridium tertium</name>
    <dbReference type="NCBI Taxonomy" id="1559"/>
    <lineage>
        <taxon>Bacteria</taxon>
        <taxon>Bacillati</taxon>
        <taxon>Bacillota</taxon>
        <taxon>Clostridia</taxon>
        <taxon>Eubacteriales</taxon>
        <taxon>Clostridiaceae</taxon>
        <taxon>Clostridium</taxon>
    </lineage>
</organism>
<proteinExistence type="predicted"/>
<name>A0A9X3XQP4_9CLOT</name>
<keyword evidence="2" id="KW-1185">Reference proteome</keyword>
<protein>
    <submittedName>
        <fullName evidence="1">Helix-turn-helix domain-containing protein</fullName>
    </submittedName>
</protein>
<dbReference type="InterPro" id="IPR001387">
    <property type="entry name" value="Cro/C1-type_HTH"/>
</dbReference>
<dbReference type="CDD" id="cd00093">
    <property type="entry name" value="HTH_XRE"/>
    <property type="match status" value="1"/>
</dbReference>
<reference evidence="1" key="1">
    <citation type="submission" date="2022-05" db="EMBL/GenBank/DDBJ databases">
        <title>Draft genome sequence of Clostridium tertium strain CP3 isolated from Peru.</title>
        <authorList>
            <person name="Hurtado R."/>
            <person name="Lima L."/>
            <person name="Sousa T."/>
            <person name="Jaiswal A.K."/>
            <person name="Tiwari S."/>
            <person name="Maturrano L."/>
            <person name="Brenig B."/>
            <person name="Azevedo V."/>
        </authorList>
    </citation>
    <scope>NUCLEOTIDE SEQUENCE</scope>
    <source>
        <strain evidence="1">CP3</strain>
    </source>
</reference>
<dbReference type="EMBL" id="JAMRYU010000031">
    <property type="protein sequence ID" value="MDC4242399.1"/>
    <property type="molecule type" value="Genomic_DNA"/>
</dbReference>
<gene>
    <name evidence="1" type="ORF">NE398_19905</name>
</gene>
<dbReference type="AlphaFoldDB" id="A0A9X3XQP4"/>
<comment type="caution">
    <text evidence="1">The sequence shown here is derived from an EMBL/GenBank/DDBJ whole genome shotgun (WGS) entry which is preliminary data.</text>
</comment>
<evidence type="ECO:0000313" key="2">
    <source>
        <dbReference type="Proteomes" id="UP001141183"/>
    </source>
</evidence>
<evidence type="ECO:0000313" key="1">
    <source>
        <dbReference type="EMBL" id="MDC4242399.1"/>
    </source>
</evidence>
<sequence length="172" mass="20041">MDKTEKLKHIILSKYNSVREFSKVVEIPSTTLSSALDKGIGGMAVDRIIKICDVLNIDIKTFEPLEIISQNNNLSQEETTLLENYNKSNDEGRKMILSYSDYISKTYKDHITNEIKENNNKVVDLPAKKKEIWEEEGKEHLMPIASHDRDGEFTEEDYKYDDDLMKNDDFWK</sequence>
<dbReference type="RefSeq" id="WP_272470761.1">
    <property type="nucleotide sequence ID" value="NZ_JAMRYU010000031.1"/>
</dbReference>
<dbReference type="Proteomes" id="UP001141183">
    <property type="component" value="Unassembled WGS sequence"/>
</dbReference>
<accession>A0A9X3XQP4</accession>